<dbReference type="Proteomes" id="UP000765509">
    <property type="component" value="Unassembled WGS sequence"/>
</dbReference>
<name>A0A9Q3F706_9BASI</name>
<dbReference type="EMBL" id="AVOT02039669">
    <property type="protein sequence ID" value="MBW0534768.1"/>
    <property type="molecule type" value="Genomic_DNA"/>
</dbReference>
<reference evidence="1" key="1">
    <citation type="submission" date="2021-03" db="EMBL/GenBank/DDBJ databases">
        <title>Draft genome sequence of rust myrtle Austropuccinia psidii MF-1, a brazilian biotype.</title>
        <authorList>
            <person name="Quecine M.C."/>
            <person name="Pachon D.M.R."/>
            <person name="Bonatelli M.L."/>
            <person name="Correr F.H."/>
            <person name="Franceschini L.M."/>
            <person name="Leite T.F."/>
            <person name="Margarido G.R.A."/>
            <person name="Almeida C.A."/>
            <person name="Ferrarezi J.A."/>
            <person name="Labate C.A."/>
        </authorList>
    </citation>
    <scope>NUCLEOTIDE SEQUENCE</scope>
    <source>
        <strain evidence="1">MF-1</strain>
    </source>
</reference>
<evidence type="ECO:0000313" key="1">
    <source>
        <dbReference type="EMBL" id="MBW0534768.1"/>
    </source>
</evidence>
<dbReference type="AlphaFoldDB" id="A0A9Q3F706"/>
<sequence>MSGTMDHKRILKKCGDELEHDMRRIFIETCSKEYYINSTEEITTRKKNCKNQYKHSIENKNNGKPISKYKYNKPQDRAPLKFHKCGSKSHLVNTFPKKTRITDIELEKIQEINSKNDVTIHESDSQPSEEK</sequence>
<accession>A0A9Q3F706</accession>
<proteinExistence type="predicted"/>
<gene>
    <name evidence="1" type="ORF">O181_074483</name>
</gene>
<keyword evidence="2" id="KW-1185">Reference proteome</keyword>
<organism evidence="1 2">
    <name type="scientific">Austropuccinia psidii MF-1</name>
    <dbReference type="NCBI Taxonomy" id="1389203"/>
    <lineage>
        <taxon>Eukaryota</taxon>
        <taxon>Fungi</taxon>
        <taxon>Dikarya</taxon>
        <taxon>Basidiomycota</taxon>
        <taxon>Pucciniomycotina</taxon>
        <taxon>Pucciniomycetes</taxon>
        <taxon>Pucciniales</taxon>
        <taxon>Sphaerophragmiaceae</taxon>
        <taxon>Austropuccinia</taxon>
    </lineage>
</organism>
<protein>
    <submittedName>
        <fullName evidence="1">Uncharacterized protein</fullName>
    </submittedName>
</protein>
<evidence type="ECO:0000313" key="2">
    <source>
        <dbReference type="Proteomes" id="UP000765509"/>
    </source>
</evidence>
<comment type="caution">
    <text evidence="1">The sequence shown here is derived from an EMBL/GenBank/DDBJ whole genome shotgun (WGS) entry which is preliminary data.</text>
</comment>